<dbReference type="PROSITE" id="PS50082">
    <property type="entry name" value="WD_REPEATS_2"/>
    <property type="match status" value="1"/>
</dbReference>
<comment type="caution">
    <text evidence="3">The sequence shown here is derived from an EMBL/GenBank/DDBJ whole genome shotgun (WGS) entry which is preliminary data.</text>
</comment>
<reference evidence="3 4" key="1">
    <citation type="journal article" date="2016" name="BMC Genomics">
        <title>Comparative genomics reveals Cyclospora cayetanensis possesses coccidia-like metabolism and invasion components but unique surface antigens.</title>
        <authorList>
            <person name="Liu S."/>
            <person name="Wang L."/>
            <person name="Zheng H."/>
            <person name="Xu Z."/>
            <person name="Roellig D.M."/>
            <person name="Li N."/>
            <person name="Frace M.A."/>
            <person name="Tang K."/>
            <person name="Arrowood M.J."/>
            <person name="Moss D.M."/>
            <person name="Zhang L."/>
            <person name="Feng Y."/>
            <person name="Xiao L."/>
        </authorList>
    </citation>
    <scope>NUCLEOTIDE SEQUENCE [LARGE SCALE GENOMIC DNA]</scope>
    <source>
        <strain evidence="3 4">CHN_HEN01</strain>
    </source>
</reference>
<evidence type="ECO:0000313" key="4">
    <source>
        <dbReference type="Proteomes" id="UP000095192"/>
    </source>
</evidence>
<dbReference type="InterPro" id="IPR036322">
    <property type="entry name" value="WD40_repeat_dom_sf"/>
</dbReference>
<gene>
    <name evidence="3" type="ORF">cyc_07840</name>
</gene>
<proteinExistence type="predicted"/>
<accession>A0A1D3D616</accession>
<organism evidence="3 4">
    <name type="scientific">Cyclospora cayetanensis</name>
    <dbReference type="NCBI Taxonomy" id="88456"/>
    <lineage>
        <taxon>Eukaryota</taxon>
        <taxon>Sar</taxon>
        <taxon>Alveolata</taxon>
        <taxon>Apicomplexa</taxon>
        <taxon>Conoidasida</taxon>
        <taxon>Coccidia</taxon>
        <taxon>Eucoccidiorida</taxon>
        <taxon>Eimeriorina</taxon>
        <taxon>Eimeriidae</taxon>
        <taxon>Cyclospora</taxon>
    </lineage>
</organism>
<name>A0A1D3D616_9EIME</name>
<feature type="region of interest" description="Disordered" evidence="2">
    <location>
        <begin position="267"/>
        <end position="294"/>
    </location>
</feature>
<evidence type="ECO:0000256" key="1">
    <source>
        <dbReference type="PROSITE-ProRule" id="PRU00221"/>
    </source>
</evidence>
<protein>
    <submittedName>
        <fullName evidence="3">Uncharacterized protein</fullName>
    </submittedName>
</protein>
<feature type="repeat" description="WD" evidence="1">
    <location>
        <begin position="53"/>
        <end position="94"/>
    </location>
</feature>
<dbReference type="SUPFAM" id="SSF50978">
    <property type="entry name" value="WD40 repeat-like"/>
    <property type="match status" value="1"/>
</dbReference>
<dbReference type="VEuPathDB" id="ToxoDB:cyc_07840"/>
<feature type="region of interest" description="Disordered" evidence="2">
    <location>
        <begin position="21"/>
        <end position="42"/>
    </location>
</feature>
<keyword evidence="4" id="KW-1185">Reference proteome</keyword>
<dbReference type="EMBL" id="JROU02000585">
    <property type="protein sequence ID" value="OEH78892.1"/>
    <property type="molecule type" value="Genomic_DNA"/>
</dbReference>
<dbReference type="Proteomes" id="UP000095192">
    <property type="component" value="Unassembled WGS sequence"/>
</dbReference>
<keyword evidence="1" id="KW-0853">WD repeat</keyword>
<dbReference type="InParanoid" id="A0A1D3D616"/>
<evidence type="ECO:0000313" key="3">
    <source>
        <dbReference type="EMBL" id="OEH78892.1"/>
    </source>
</evidence>
<sequence>MPSGTNRLVVAYGTGKMGEWVPPSSGASMGQSDKFGEHEQRKPDNTLVALQTSELHEGALRIIEFNSTGDLCLTADDRGTVVLWSIRETQENSYCWRTKASVHLEEPPAMLAFCETILKRSSCYFAYLPTSRRLLLCDDQGVFSSRYRCGLDVRQLIVWPPGYSVYLITMGSQQEEGGRGPSFALQALEAVTSSEANVPKKTQQSTADQQELLEEHRVRHHGRLQEESQKHEIAELLFHEDGRLKASETFNAHVCCSARPARAAPGDCFQREPAAPSPDRDNKGAGGPLRKPELAMPPPRVQWAWALHGLLSWTCEDGAVRFFCTKSRKVLLLHLVAEFGPEMLNDAACSVAVATRTVCNCCLPCPSTAVVCTSTAEAELLIGCSSGRILRTEAGSGVVYRWSDIASGGTVVPCATLESHVPIKGLSLGLPLVVLWGSNYFEVFSISCGCHVSSPLPHLRQLVAAAISAAEQKALWAESGSSSCSTTEPPPLAATVLQALESRKGLWTTEELHVIDAQAKEVLARSPFGTPFPLSVDSGDGTAAGSNPTASVGANYHAAEQWWRSFTTTRLNAALEAAEAIYGTEETSSQSASLVGSGRLLGLIQLQPCVGEKGIHVLAAATRSELLIMTLQGKVTQHLLPLKTQDLTHGILPPDLQEAALTTANSIVNCTSKSSKEREKVQIEETGTQNADNIVGIYTRGQRLFCLLANWTLHLFELQSGRARHQRLVNVCSDMTDICSEHR</sequence>
<evidence type="ECO:0000256" key="2">
    <source>
        <dbReference type="SAM" id="MobiDB-lite"/>
    </source>
</evidence>
<dbReference type="InterPro" id="IPR001680">
    <property type="entry name" value="WD40_rpt"/>
</dbReference>
<dbReference type="AlphaFoldDB" id="A0A1D3D616"/>